<dbReference type="CDD" id="cd17546">
    <property type="entry name" value="REC_hyHK_CKI1_RcsC-like"/>
    <property type="match status" value="1"/>
</dbReference>
<comment type="caution">
    <text evidence="8">The sequence shown here is derived from an EMBL/GenBank/DDBJ whole genome shotgun (WGS) entry which is preliminary data.</text>
</comment>
<dbReference type="InterPro" id="IPR003661">
    <property type="entry name" value="HisK_dim/P_dom"/>
</dbReference>
<dbReference type="PROSITE" id="PS50109">
    <property type="entry name" value="HIS_KIN"/>
    <property type="match status" value="1"/>
</dbReference>
<reference evidence="8 9" key="1">
    <citation type="submission" date="2021-06" db="EMBL/GenBank/DDBJ databases">
        <title>Faecalicatena sp. nov. isolated from porcine feces.</title>
        <authorList>
            <person name="Oh B.S."/>
            <person name="Lee J.H."/>
        </authorList>
    </citation>
    <scope>NUCLEOTIDE SEQUENCE [LARGE SCALE GENOMIC DNA]</scope>
    <source>
        <strain evidence="8 9">AGMB00832</strain>
    </source>
</reference>
<evidence type="ECO:0000313" key="8">
    <source>
        <dbReference type="EMBL" id="MBU3876047.1"/>
    </source>
</evidence>
<dbReference type="NCBIfam" id="TIGR00229">
    <property type="entry name" value="sensory_box"/>
    <property type="match status" value="1"/>
</dbReference>
<gene>
    <name evidence="8" type="ORF">HGO97_009505</name>
</gene>
<dbReference type="InterPro" id="IPR003594">
    <property type="entry name" value="HATPase_dom"/>
</dbReference>
<dbReference type="PANTHER" id="PTHR43047:SF64">
    <property type="entry name" value="HISTIDINE KINASE CONTAINING CHEY-HOMOLOGOUS RECEIVER DOMAIN AND PAS DOMAIN-RELATED"/>
    <property type="match status" value="1"/>
</dbReference>
<proteinExistence type="predicted"/>
<comment type="catalytic activity">
    <reaction evidence="1">
        <text>ATP + protein L-histidine = ADP + protein N-phospho-L-histidine.</text>
        <dbReference type="EC" id="2.7.13.3"/>
    </reaction>
</comment>
<evidence type="ECO:0000259" key="7">
    <source>
        <dbReference type="PROSITE" id="PS50110"/>
    </source>
</evidence>
<dbReference type="SMART" id="SM00388">
    <property type="entry name" value="HisKA"/>
    <property type="match status" value="1"/>
</dbReference>
<dbReference type="PROSITE" id="PS50110">
    <property type="entry name" value="RESPONSE_REGULATORY"/>
    <property type="match status" value="1"/>
</dbReference>
<keyword evidence="9" id="KW-1185">Reference proteome</keyword>
<dbReference type="CDD" id="cd00082">
    <property type="entry name" value="HisKA"/>
    <property type="match status" value="1"/>
</dbReference>
<dbReference type="InterPro" id="IPR001610">
    <property type="entry name" value="PAC"/>
</dbReference>
<dbReference type="PANTHER" id="PTHR43047">
    <property type="entry name" value="TWO-COMPONENT HISTIDINE PROTEIN KINASE"/>
    <property type="match status" value="1"/>
</dbReference>
<feature type="domain" description="Histidine kinase" evidence="6">
    <location>
        <begin position="919"/>
        <end position="1142"/>
    </location>
</feature>
<feature type="domain" description="Response regulatory" evidence="7">
    <location>
        <begin position="1170"/>
        <end position="1291"/>
    </location>
</feature>
<dbReference type="EC" id="2.7.13.3" evidence="2"/>
<organism evidence="8 9">
    <name type="scientific">Faecalicatena faecalis</name>
    <dbReference type="NCBI Taxonomy" id="2726362"/>
    <lineage>
        <taxon>Bacteria</taxon>
        <taxon>Bacillati</taxon>
        <taxon>Bacillota</taxon>
        <taxon>Clostridia</taxon>
        <taxon>Lachnospirales</taxon>
        <taxon>Lachnospiraceae</taxon>
        <taxon>Faecalicatena</taxon>
    </lineage>
</organism>
<accession>A0ABS6D378</accession>
<dbReference type="SMART" id="SM00387">
    <property type="entry name" value="HATPase_c"/>
    <property type="match status" value="1"/>
</dbReference>
<dbReference type="Pfam" id="PF02518">
    <property type="entry name" value="HATPase_c"/>
    <property type="match status" value="1"/>
</dbReference>
<dbReference type="InterPro" id="IPR001789">
    <property type="entry name" value="Sig_transdc_resp-reg_receiver"/>
</dbReference>
<name>A0ABS6D378_9FIRM</name>
<evidence type="ECO:0000259" key="6">
    <source>
        <dbReference type="PROSITE" id="PS50109"/>
    </source>
</evidence>
<dbReference type="InterPro" id="IPR005467">
    <property type="entry name" value="His_kinase_dom"/>
</dbReference>
<keyword evidence="5" id="KW-0597">Phosphoprotein</keyword>
<dbReference type="CDD" id="cd16922">
    <property type="entry name" value="HATPase_EvgS-ArcB-TorS-like"/>
    <property type="match status" value="1"/>
</dbReference>
<evidence type="ECO:0000313" key="9">
    <source>
        <dbReference type="Proteomes" id="UP000723714"/>
    </source>
</evidence>
<keyword evidence="3" id="KW-0808">Transferase</keyword>
<evidence type="ECO:0000256" key="4">
    <source>
        <dbReference type="ARBA" id="ARBA00022777"/>
    </source>
</evidence>
<dbReference type="CDD" id="cd00130">
    <property type="entry name" value="PAS"/>
    <property type="match status" value="2"/>
</dbReference>
<dbReference type="SMART" id="SM00448">
    <property type="entry name" value="REC"/>
    <property type="match status" value="1"/>
</dbReference>
<evidence type="ECO:0000256" key="2">
    <source>
        <dbReference type="ARBA" id="ARBA00012438"/>
    </source>
</evidence>
<dbReference type="RefSeq" id="WP_216241068.1">
    <property type="nucleotide sequence ID" value="NZ_JABACJ020000007.1"/>
</dbReference>
<evidence type="ECO:0000256" key="5">
    <source>
        <dbReference type="PROSITE-ProRule" id="PRU00169"/>
    </source>
</evidence>
<evidence type="ECO:0000256" key="1">
    <source>
        <dbReference type="ARBA" id="ARBA00000085"/>
    </source>
</evidence>
<sequence>MIQKDSLIQGEMQDIINAIPGGVAIYKATDKFETVYFSDGIPEMTGFTVEEYRELMDTDASERIFWEDQDMVRNTAGKVIQTHEPVEIEFRKQHRDGHIVWVRMRIKWIGEEDGYPLLHCVFHNITDLKEIQLEKDHLINSIPGGIASYRVEGERFIPVFFSDGVMALSGHTRKEYEEMVREDALNIIYEPDRERVLEAAKSAVISGEVLDVSYRMYHKNGSLIWIHLNGRRMGPLAESTRFYAVFTGMSSETRLFQSIVNETVDGIYIIGKQNYDLLYVNMPQENEDRKSVSVGQKCYKALYGKDRPCEFCTLRTHKADGKNHEMAVDGTDRYYSTRFRETDWNGIPAYLKYVKDITEEVRNRKEKERLEQYFQTVLKNLPGGVAVMRYQVDGSMTPEFLSEGFMAMTQMSQEEAWALYREDAMAGVHPADKDALKAKIQAYIQEGGSKCEAIYRLKSGPDNYLWVKSTFTLIQNEGGDGRFYAVYHDMTKEREEQERIRQQYKDLILQHYRTPDPNALIIGHCNITQNRILEIIDHTDSKLLETFGYVREEFFTGVSTLVVEDKERKKFLDMYLNEPTLAAFRRNDTEQILRCFIKVPKEKKGRYVQFTVNLVETPDTGDITGILTVTDITEQTISDRILHQLSVTSYDFVLDLNIEEDTYTILARNKAADCVPQEHGIHSERMEYMASHMVVPKDREEYRNALKLENIYQRLKTEGAYTFSFSLFNENGDIRTKTMTVSAVDLRLGRVCLIRTDVTASVREQQGMLNMLAYTFELAGFIDVNSRMLTMYTRETVLENLPPYILEDYDKSAARFASDYGTESGREEAEEQFRLETMLRRLEEKPSGYDFVFPYYSENGYRYKQINVLWGDANHTTVCLVRADVTDMLTAEREAKTALEKALALAEEANQAKSEFLSAMSHDIRTPMNAIMGMTALAFAHIEDQERVEDCLKKISISSKHLLSLINDVLDMSKIERASITLGRMKITMTELLNQLTAIMAPQAKTQGIEFEVKSEGVIHKQFYGDSLRINQILLNILSNAVKFTPEGGKVSFLAEEVSVDQEQKRVRYRFTVRDTGIGMSEEFLKHLFEPFTRSRSAAKVEGTGLGLSITKGLVDLMGGTISVESQVHHGTTFQVELNCDYLDDVEAGMPVEEELLLGLETDKIFKGRHFLIAEDNEINAEILVELLAMHGAQSTVKCDGVQTVKAYRDAEPGTYDAILMDIQMPEMNGYEATRVIRQTCRDDAAGIPIIAMTANAFAEDIQAAREAGMTAHIAKPVDVDVLKVTLARVLSEKKQDCFMS</sequence>
<evidence type="ECO:0000256" key="3">
    <source>
        <dbReference type="ARBA" id="ARBA00022679"/>
    </source>
</evidence>
<dbReference type="EMBL" id="JABACJ020000007">
    <property type="protein sequence ID" value="MBU3876047.1"/>
    <property type="molecule type" value="Genomic_DNA"/>
</dbReference>
<feature type="modified residue" description="4-aspartylphosphate" evidence="5">
    <location>
        <position position="1222"/>
    </location>
</feature>
<dbReference type="Pfam" id="PF00072">
    <property type="entry name" value="Response_reg"/>
    <property type="match status" value="1"/>
</dbReference>
<dbReference type="InterPro" id="IPR000014">
    <property type="entry name" value="PAS"/>
</dbReference>
<dbReference type="SMART" id="SM00086">
    <property type="entry name" value="PAC"/>
    <property type="match status" value="4"/>
</dbReference>
<dbReference type="Pfam" id="PF00512">
    <property type="entry name" value="HisKA"/>
    <property type="match status" value="1"/>
</dbReference>
<dbReference type="Pfam" id="PF08447">
    <property type="entry name" value="PAS_3"/>
    <property type="match status" value="2"/>
</dbReference>
<dbReference type="InterPro" id="IPR013655">
    <property type="entry name" value="PAS_fold_3"/>
</dbReference>
<protein>
    <recommendedName>
        <fullName evidence="2">histidine kinase</fullName>
        <ecNumber evidence="2">2.7.13.3</ecNumber>
    </recommendedName>
</protein>
<keyword evidence="4" id="KW-0418">Kinase</keyword>
<dbReference type="Proteomes" id="UP000723714">
    <property type="component" value="Unassembled WGS sequence"/>
</dbReference>